<reference evidence="3 5" key="2">
    <citation type="submission" date="2020-06" db="EMBL/GenBank/DDBJ databases">
        <title>Complete genome of Paenibacillus barcinonensis KACC11450.</title>
        <authorList>
            <person name="Kim M."/>
            <person name="Park Y.-J."/>
            <person name="Shin J.-H."/>
        </authorList>
    </citation>
    <scope>NUCLEOTIDE SEQUENCE [LARGE SCALE GENOMIC DNA]</scope>
    <source>
        <strain evidence="3 5">KACC11450</strain>
    </source>
</reference>
<evidence type="ECO:0000259" key="1">
    <source>
        <dbReference type="PROSITE" id="PS50883"/>
    </source>
</evidence>
<dbReference type="InterPro" id="IPR035919">
    <property type="entry name" value="EAL_sf"/>
</dbReference>
<dbReference type="Pfam" id="PF00563">
    <property type="entry name" value="EAL"/>
    <property type="match status" value="1"/>
</dbReference>
<dbReference type="CDD" id="cd01948">
    <property type="entry name" value="EAL"/>
    <property type="match status" value="1"/>
</dbReference>
<dbReference type="AlphaFoldDB" id="A0A2V4VRJ1"/>
<protein>
    <submittedName>
        <fullName evidence="2 3">EAL domain-containing protein</fullName>
    </submittedName>
</protein>
<dbReference type="Proteomes" id="UP000247790">
    <property type="component" value="Unassembled WGS sequence"/>
</dbReference>
<reference evidence="2 4" key="1">
    <citation type="submission" date="2018-06" db="EMBL/GenBank/DDBJ databases">
        <title>Genomic Encyclopedia of Type Strains, Phase III (KMG-III): the genomes of soil and plant-associated and newly described type strains.</title>
        <authorList>
            <person name="Whitman W."/>
        </authorList>
    </citation>
    <scope>NUCLEOTIDE SEQUENCE [LARGE SCALE GENOMIC DNA]</scope>
    <source>
        <strain evidence="2 4">CECT 7022</strain>
    </source>
</reference>
<evidence type="ECO:0000313" key="3">
    <source>
        <dbReference type="EMBL" id="QKS58251.1"/>
    </source>
</evidence>
<evidence type="ECO:0000313" key="2">
    <source>
        <dbReference type="EMBL" id="PYE47360.1"/>
    </source>
</evidence>
<dbReference type="RefSeq" id="WP_110898175.1">
    <property type="nucleotide sequence ID" value="NZ_CP054614.1"/>
</dbReference>
<dbReference type="PANTHER" id="PTHR33121:SF15">
    <property type="entry name" value="BLUE LIGHT- AND TEMPERATURE-REGULATED ANTIREPRESSOR BLUF"/>
    <property type="match status" value="1"/>
</dbReference>
<accession>A0A2V4VRJ1</accession>
<dbReference type="OrthoDB" id="581425at2"/>
<organism evidence="2 4">
    <name type="scientific">Paenibacillus barcinonensis</name>
    <dbReference type="NCBI Taxonomy" id="198119"/>
    <lineage>
        <taxon>Bacteria</taxon>
        <taxon>Bacillati</taxon>
        <taxon>Bacillota</taxon>
        <taxon>Bacilli</taxon>
        <taxon>Bacillales</taxon>
        <taxon>Paenibacillaceae</taxon>
        <taxon>Paenibacillus</taxon>
    </lineage>
</organism>
<dbReference type="EMBL" id="QJSW01000014">
    <property type="protein sequence ID" value="PYE47360.1"/>
    <property type="molecule type" value="Genomic_DNA"/>
</dbReference>
<proteinExistence type="predicted"/>
<keyword evidence="5" id="KW-1185">Reference proteome</keyword>
<dbReference type="Proteomes" id="UP000509327">
    <property type="component" value="Chromosome"/>
</dbReference>
<sequence>MNCSGCSPIYPIEGQGTLYLRPVYPALLEALQTKGRHDDYSEQMFWFHFSDSQELLDRLEEIMEMEKTLSIALSVQLKSATEGRLSDAEGEWISLSMQHSRIKHADIVSTILERQFSSYMQPIVDASEQIIGFEFLLRPCEHGRPFSSYELFEAARETGLHSFLDRTARIKAIETSARYLPQGVKRFVNFLPSSIYNPEYCLTHTFEAIERLSLDPKDFVFEVVETEQIQHLSTLQHIFQVYRSNGMSVALDDVGAGYSTIDLMSRLEPDFVKIDRSLIDHCDQDRAKQQKILNIVQVASQFGGKVLAEGIERIEEFDFCRSVGIELAQGYYFGKPAAYPPDGPYLGPSYRAAK</sequence>
<gene>
    <name evidence="2" type="ORF">DFQ00_114101</name>
    <name evidence="3" type="ORF">HUB98_19730</name>
</gene>
<dbReference type="InterPro" id="IPR001633">
    <property type="entry name" value="EAL_dom"/>
</dbReference>
<dbReference type="EMBL" id="CP054614">
    <property type="protein sequence ID" value="QKS58251.1"/>
    <property type="molecule type" value="Genomic_DNA"/>
</dbReference>
<dbReference type="SUPFAM" id="SSF141868">
    <property type="entry name" value="EAL domain-like"/>
    <property type="match status" value="1"/>
</dbReference>
<dbReference type="Gene3D" id="3.20.20.450">
    <property type="entry name" value="EAL domain"/>
    <property type="match status" value="1"/>
</dbReference>
<dbReference type="InterPro" id="IPR050706">
    <property type="entry name" value="Cyclic-di-GMP_PDE-like"/>
</dbReference>
<dbReference type="SMART" id="SM00052">
    <property type="entry name" value="EAL"/>
    <property type="match status" value="1"/>
</dbReference>
<name>A0A2V4VRJ1_PAEBA</name>
<evidence type="ECO:0000313" key="5">
    <source>
        <dbReference type="Proteomes" id="UP000509327"/>
    </source>
</evidence>
<feature type="domain" description="EAL" evidence="1">
    <location>
        <begin position="100"/>
        <end position="350"/>
    </location>
</feature>
<dbReference type="PROSITE" id="PS50883">
    <property type="entry name" value="EAL"/>
    <property type="match status" value="1"/>
</dbReference>
<evidence type="ECO:0000313" key="4">
    <source>
        <dbReference type="Proteomes" id="UP000247790"/>
    </source>
</evidence>
<dbReference type="GO" id="GO:0071111">
    <property type="term" value="F:cyclic-guanylate-specific phosphodiesterase activity"/>
    <property type="evidence" value="ECO:0007669"/>
    <property type="project" value="InterPro"/>
</dbReference>
<dbReference type="PANTHER" id="PTHR33121">
    <property type="entry name" value="CYCLIC DI-GMP PHOSPHODIESTERASE PDEF"/>
    <property type="match status" value="1"/>
</dbReference>